<evidence type="ECO:0000256" key="5">
    <source>
        <dbReference type="ARBA" id="ARBA00023136"/>
    </source>
</evidence>
<dbReference type="InterPro" id="IPR050504">
    <property type="entry name" value="IgSF_BTN/MOG"/>
</dbReference>
<dbReference type="GO" id="GO:1903037">
    <property type="term" value="P:regulation of leukocyte cell-cell adhesion"/>
    <property type="evidence" value="ECO:0007669"/>
    <property type="project" value="UniProtKB-ARBA"/>
</dbReference>
<evidence type="ECO:0000256" key="8">
    <source>
        <dbReference type="ARBA" id="ARBA00023319"/>
    </source>
</evidence>
<keyword evidence="4 11" id="KW-1133">Transmembrane helix</keyword>
<feature type="transmembrane region" description="Helical" evidence="11">
    <location>
        <begin position="236"/>
        <end position="258"/>
    </location>
</feature>
<dbReference type="GO" id="GO:0042110">
    <property type="term" value="P:T cell activation"/>
    <property type="evidence" value="ECO:0007669"/>
    <property type="project" value="UniProtKB-ARBA"/>
</dbReference>
<keyword evidence="8" id="KW-0393">Immunoglobulin domain</keyword>
<feature type="non-terminal residue" evidence="14">
    <location>
        <position position="357"/>
    </location>
</feature>
<dbReference type="FunFam" id="2.60.40.10:FF:000088">
    <property type="entry name" value="Butyrophilin subfamily 1 member A1"/>
    <property type="match status" value="1"/>
</dbReference>
<keyword evidence="5 11" id="KW-0472">Membrane</keyword>
<proteinExistence type="evidence at transcript level"/>
<organism evidence="14">
    <name type="scientific">Callorhinchus milii</name>
    <name type="common">Ghost shark</name>
    <dbReference type="NCBI Taxonomy" id="7868"/>
    <lineage>
        <taxon>Eukaryota</taxon>
        <taxon>Metazoa</taxon>
        <taxon>Chordata</taxon>
        <taxon>Craniata</taxon>
        <taxon>Vertebrata</taxon>
        <taxon>Chondrichthyes</taxon>
        <taxon>Holocephali</taxon>
        <taxon>Chimaeriformes</taxon>
        <taxon>Callorhinchidae</taxon>
        <taxon>Callorhinchus</taxon>
    </lineage>
</organism>
<keyword evidence="6" id="KW-1015">Disulfide bond</keyword>
<evidence type="ECO:0000256" key="1">
    <source>
        <dbReference type="ARBA" id="ARBA00004370"/>
    </source>
</evidence>
<evidence type="ECO:0000256" key="2">
    <source>
        <dbReference type="ARBA" id="ARBA00022692"/>
    </source>
</evidence>
<dbReference type="GO" id="GO:0005102">
    <property type="term" value="F:signaling receptor binding"/>
    <property type="evidence" value="ECO:0007669"/>
    <property type="project" value="TreeGrafter"/>
</dbReference>
<reference evidence="14" key="1">
    <citation type="journal article" date="2014" name="Nature">
        <title>Elephant shark genome provides unique insights into gnathostome evolution.</title>
        <authorList>
            <consortium name="International Elephant Shark Genome Sequencing Consortium"/>
            <person name="Venkatesh B."/>
            <person name="Lee A.P."/>
            <person name="Ravi V."/>
            <person name="Maurya A.K."/>
            <person name="Lian M.M."/>
            <person name="Swann J.B."/>
            <person name="Ohta Y."/>
            <person name="Flajnik M.F."/>
            <person name="Sutoh Y."/>
            <person name="Kasahara M."/>
            <person name="Hoon S."/>
            <person name="Gangu V."/>
            <person name="Roy S.W."/>
            <person name="Irimia M."/>
            <person name="Korzh V."/>
            <person name="Kondrychyn I."/>
            <person name="Lim Z.W."/>
            <person name="Tay B.H."/>
            <person name="Tohari S."/>
            <person name="Kong K.W."/>
            <person name="Ho S."/>
            <person name="Lorente-Galdos B."/>
            <person name="Quilez J."/>
            <person name="Marques-Bonet T."/>
            <person name="Raney B.J."/>
            <person name="Ingham P.W."/>
            <person name="Tay A."/>
            <person name="Hillier L.W."/>
            <person name="Minx P."/>
            <person name="Boehm T."/>
            <person name="Wilson R.K."/>
            <person name="Brenner S."/>
            <person name="Warren W.C."/>
        </authorList>
    </citation>
    <scope>NUCLEOTIDE SEQUENCE</scope>
    <source>
        <tissue evidence="14">Spleen</tissue>
    </source>
</reference>
<evidence type="ECO:0000256" key="3">
    <source>
        <dbReference type="ARBA" id="ARBA00022729"/>
    </source>
</evidence>
<evidence type="ECO:0000256" key="9">
    <source>
        <dbReference type="ARBA" id="ARBA00038221"/>
    </source>
</evidence>
<comment type="similarity">
    <text evidence="9">Belongs to the SKINT family.</text>
</comment>
<feature type="signal peptide" evidence="12">
    <location>
        <begin position="1"/>
        <end position="18"/>
    </location>
</feature>
<comment type="subcellular location">
    <subcellularLocation>
        <location evidence="1">Membrane</location>
    </subcellularLocation>
</comment>
<dbReference type="Gene3D" id="2.60.40.10">
    <property type="entry name" value="Immunoglobulins"/>
    <property type="match status" value="2"/>
</dbReference>
<dbReference type="GO" id="GO:0050852">
    <property type="term" value="P:T cell receptor signaling pathway"/>
    <property type="evidence" value="ECO:0007669"/>
    <property type="project" value="TreeGrafter"/>
</dbReference>
<name>V9L202_CALMI</name>
<dbReference type="InterPro" id="IPR003599">
    <property type="entry name" value="Ig_sub"/>
</dbReference>
<evidence type="ECO:0000259" key="13">
    <source>
        <dbReference type="PROSITE" id="PS50835"/>
    </source>
</evidence>
<accession>V9L202</accession>
<dbReference type="SMART" id="SM00409">
    <property type="entry name" value="IG"/>
    <property type="match status" value="1"/>
</dbReference>
<dbReference type="InterPro" id="IPR053896">
    <property type="entry name" value="BTN3A2-like_Ig-C"/>
</dbReference>
<dbReference type="EMBL" id="JW872774">
    <property type="protein sequence ID" value="AFP05292.1"/>
    <property type="molecule type" value="mRNA"/>
</dbReference>
<dbReference type="Pfam" id="PF22705">
    <property type="entry name" value="C2-set_3"/>
    <property type="match status" value="1"/>
</dbReference>
<feature type="chain" id="PRO_5004778214" evidence="12">
    <location>
        <begin position="19"/>
        <end position="357"/>
    </location>
</feature>
<dbReference type="GO" id="GO:0009897">
    <property type="term" value="C:external side of plasma membrane"/>
    <property type="evidence" value="ECO:0007669"/>
    <property type="project" value="TreeGrafter"/>
</dbReference>
<feature type="coiled-coil region" evidence="10">
    <location>
        <begin position="268"/>
        <end position="295"/>
    </location>
</feature>
<evidence type="ECO:0000313" key="14">
    <source>
        <dbReference type="EMBL" id="AFP05292.1"/>
    </source>
</evidence>
<keyword evidence="2 11" id="KW-0812">Transmembrane</keyword>
<dbReference type="GO" id="GO:0001817">
    <property type="term" value="P:regulation of cytokine production"/>
    <property type="evidence" value="ECO:0007669"/>
    <property type="project" value="TreeGrafter"/>
</dbReference>
<dbReference type="PROSITE" id="PS50835">
    <property type="entry name" value="IG_LIKE"/>
    <property type="match status" value="2"/>
</dbReference>
<feature type="domain" description="Ig-like" evidence="13">
    <location>
        <begin position="140"/>
        <end position="226"/>
    </location>
</feature>
<dbReference type="InterPro" id="IPR013783">
    <property type="entry name" value="Ig-like_fold"/>
</dbReference>
<keyword evidence="3 12" id="KW-0732">Signal</keyword>
<evidence type="ECO:0000256" key="12">
    <source>
        <dbReference type="SAM" id="SignalP"/>
    </source>
</evidence>
<dbReference type="PANTHER" id="PTHR24100:SF130">
    <property type="entry name" value="BUTYROPHILIN-LIKE PROTEIN 9"/>
    <property type="match status" value="1"/>
</dbReference>
<dbReference type="InterPro" id="IPR013106">
    <property type="entry name" value="Ig_V-set"/>
</dbReference>
<protein>
    <submittedName>
        <fullName evidence="14">Butyrophilin subfamily 1 member A1</fullName>
    </submittedName>
</protein>
<dbReference type="PANTHER" id="PTHR24100">
    <property type="entry name" value="BUTYROPHILIN"/>
    <property type="match status" value="1"/>
</dbReference>
<evidence type="ECO:0000256" key="10">
    <source>
        <dbReference type="SAM" id="Coils"/>
    </source>
</evidence>
<feature type="domain" description="Ig-like" evidence="13">
    <location>
        <begin position="18"/>
        <end position="130"/>
    </location>
</feature>
<evidence type="ECO:0000256" key="6">
    <source>
        <dbReference type="ARBA" id="ARBA00023157"/>
    </source>
</evidence>
<dbReference type="SUPFAM" id="SSF48726">
    <property type="entry name" value="Immunoglobulin"/>
    <property type="match status" value="2"/>
</dbReference>
<dbReference type="InterPro" id="IPR036179">
    <property type="entry name" value="Ig-like_dom_sf"/>
</dbReference>
<evidence type="ECO:0000256" key="7">
    <source>
        <dbReference type="ARBA" id="ARBA00023180"/>
    </source>
</evidence>
<evidence type="ECO:0000256" key="11">
    <source>
        <dbReference type="SAM" id="Phobius"/>
    </source>
</evidence>
<sequence length="357" mass="40479">MEQILFVVFLLQVPASFPDNFVVHGPRQAVLTSPGEEITLRCWLEPGVAADHMSVHWIKYDSGETVHLYTRGVDRPDRQDEAYRGRTELSKVALTRGIISLRLRNVRCTDQGRYTCSAISETSEDETKVGLKVEALKLQPWISLAGYPDSRNKLTCKSKGWYPKPSVVWIDGSGGEVKANSDTCSQASDGCWECESSIDITIDFTDRLTCLTRNAAKRKEAKIRVSAEMFHRDPNWLVAFWVTFAPVIGAAAVLMFFCRKRCKQVQVYENLKQQFKSLDNELKSAERDRKYLRKALELKERFTESEWATVGSCAGCAELLFDYAKDRIRSREGCSELLFGYANDRIRSCEAPVSLTL</sequence>
<dbReference type="SMART" id="SM00406">
    <property type="entry name" value="IGv"/>
    <property type="match status" value="1"/>
</dbReference>
<dbReference type="InterPro" id="IPR007110">
    <property type="entry name" value="Ig-like_dom"/>
</dbReference>
<evidence type="ECO:0000256" key="4">
    <source>
        <dbReference type="ARBA" id="ARBA00022989"/>
    </source>
</evidence>
<dbReference type="Pfam" id="PF07686">
    <property type="entry name" value="V-set"/>
    <property type="match status" value="1"/>
</dbReference>
<keyword evidence="7" id="KW-0325">Glycoprotein</keyword>
<dbReference type="FunFam" id="2.60.40.10:FF:000142">
    <property type="entry name" value="V-set domain-containing T-cell activation inhibitor 1"/>
    <property type="match status" value="1"/>
</dbReference>
<keyword evidence="10" id="KW-0175">Coiled coil</keyword>
<dbReference type="AlphaFoldDB" id="V9L202"/>
<dbReference type="GO" id="GO:0050863">
    <property type="term" value="P:regulation of T cell activation"/>
    <property type="evidence" value="ECO:0007669"/>
    <property type="project" value="UniProtKB-ARBA"/>
</dbReference>